<dbReference type="Proteomes" id="UP001196601">
    <property type="component" value="Unassembled WGS sequence"/>
</dbReference>
<protein>
    <submittedName>
        <fullName evidence="8">Transcriptional regulator FeaR</fullName>
    </submittedName>
</protein>
<dbReference type="InterPro" id="IPR035418">
    <property type="entry name" value="AraC-bd_2"/>
</dbReference>
<dbReference type="EMBL" id="JADPMV010000001">
    <property type="protein sequence ID" value="MBS7661624.1"/>
    <property type="molecule type" value="Genomic_DNA"/>
</dbReference>
<keyword evidence="5" id="KW-0804">Transcription</keyword>
<dbReference type="PANTHER" id="PTHR46796">
    <property type="entry name" value="HTH-TYPE TRANSCRIPTIONAL ACTIVATOR RHAS-RELATED"/>
    <property type="match status" value="1"/>
</dbReference>
<accession>A0ABS5PZ78</accession>
<dbReference type="InterPro" id="IPR018060">
    <property type="entry name" value="HTH_AraC"/>
</dbReference>
<evidence type="ECO:0000259" key="7">
    <source>
        <dbReference type="PROSITE" id="PS01124"/>
    </source>
</evidence>
<dbReference type="InterPro" id="IPR020449">
    <property type="entry name" value="Tscrpt_reg_AraC-type_HTH"/>
</dbReference>
<evidence type="ECO:0000313" key="8">
    <source>
        <dbReference type="EMBL" id="MBS7661624.1"/>
    </source>
</evidence>
<dbReference type="Gene3D" id="1.10.10.60">
    <property type="entry name" value="Homeodomain-like"/>
    <property type="match status" value="1"/>
</dbReference>
<dbReference type="SMART" id="SM00342">
    <property type="entry name" value="HTH_ARAC"/>
    <property type="match status" value="1"/>
</dbReference>
<dbReference type="SUPFAM" id="SSF46689">
    <property type="entry name" value="Homeodomain-like"/>
    <property type="match status" value="1"/>
</dbReference>
<evidence type="ECO:0000256" key="4">
    <source>
        <dbReference type="ARBA" id="ARBA00023159"/>
    </source>
</evidence>
<evidence type="ECO:0000313" key="9">
    <source>
        <dbReference type="Proteomes" id="UP001196601"/>
    </source>
</evidence>
<feature type="domain" description="HTH araC/xylS-type" evidence="7">
    <location>
        <begin position="204"/>
        <end position="305"/>
    </location>
</feature>
<keyword evidence="4" id="KW-0010">Activator</keyword>
<gene>
    <name evidence="8" type="primary">feaR</name>
    <name evidence="8" type="ORF">I0D00_06650</name>
</gene>
<keyword evidence="3" id="KW-0238">DNA-binding</keyword>
<reference evidence="8 9" key="1">
    <citation type="journal article" date="2021" name="Syst. Appl. Microbiol.">
        <title>Pseudomonas lalucatii sp. nov. isolated from Vallgornera, a karstic cave in Mallorca, Western Mediterranean.</title>
        <authorList>
            <person name="Busquets A."/>
            <person name="Mulet M."/>
            <person name="Gomila M."/>
            <person name="Garcia-Valdes E."/>
        </authorList>
    </citation>
    <scope>NUCLEOTIDE SEQUENCE [LARGE SCALE GENOMIC DNA]</scope>
    <source>
        <strain evidence="8 9">R1b54</strain>
    </source>
</reference>
<comment type="subcellular location">
    <subcellularLocation>
        <location evidence="1">Cytoplasm</location>
    </subcellularLocation>
</comment>
<sequence length="309" mass="34937">MAMNRQSTEAFEQWNFAVSSICGEFLTRPSDRENLFIGEISQRDLGSLTIAHIRCNAGSIRRPLVNATHTDDRHCFLVLQRSGQMYIEIEQQTILLEPGDMALLDPATAFEMRPKGLFSQASFHLSRDILRRPSSQQVPRSGKLARISNCAHLLRSLVQELIAGDAVSVGAMHEGQALQEAIVALLIPALQSTDEPTIPVPSRLHIERLIMQSLADENLRPEYIAQRFGISVRQLHRIFEAQNESVCRYIQRQRLHRSAIDLCEPMLHRLPITAIAHKWGFADSAHFSRAFKRQYGMAPMEYRAQDGAT</sequence>
<organism evidence="8 9">
    <name type="scientific">Pseudomonas lalucatii</name>
    <dbReference type="NCBI Taxonomy" id="1424203"/>
    <lineage>
        <taxon>Bacteria</taxon>
        <taxon>Pseudomonadati</taxon>
        <taxon>Pseudomonadota</taxon>
        <taxon>Gammaproteobacteria</taxon>
        <taxon>Pseudomonadales</taxon>
        <taxon>Pseudomonadaceae</taxon>
        <taxon>Pseudomonas</taxon>
    </lineage>
</organism>
<proteinExistence type="predicted"/>
<dbReference type="Pfam" id="PF14525">
    <property type="entry name" value="AraC_binding_2"/>
    <property type="match status" value="1"/>
</dbReference>
<dbReference type="PANTHER" id="PTHR46796:SF6">
    <property type="entry name" value="ARAC SUBFAMILY"/>
    <property type="match status" value="1"/>
</dbReference>
<dbReference type="SUPFAM" id="SSF51215">
    <property type="entry name" value="Regulatory protein AraC"/>
    <property type="match status" value="1"/>
</dbReference>
<dbReference type="PRINTS" id="PR00032">
    <property type="entry name" value="HTHARAC"/>
</dbReference>
<evidence type="ECO:0000256" key="2">
    <source>
        <dbReference type="ARBA" id="ARBA00023015"/>
    </source>
</evidence>
<name>A0ABS5PZ78_9PSED</name>
<comment type="function">
    <text evidence="6">Regulatory protein of the TOL plasmid xyl operons. XylS activates the xylXYZLTEGFJQKIH operon required for the degradation of toluene, m-xylene and p-xylene.</text>
</comment>
<dbReference type="InterPro" id="IPR037923">
    <property type="entry name" value="HTH-like"/>
</dbReference>
<evidence type="ECO:0000256" key="5">
    <source>
        <dbReference type="ARBA" id="ARBA00023163"/>
    </source>
</evidence>
<comment type="caution">
    <text evidence="8">The sequence shown here is derived from an EMBL/GenBank/DDBJ whole genome shotgun (WGS) entry which is preliminary data.</text>
</comment>
<dbReference type="InterPro" id="IPR050204">
    <property type="entry name" value="AraC_XylS_family_regulators"/>
</dbReference>
<evidence type="ECO:0000256" key="3">
    <source>
        <dbReference type="ARBA" id="ARBA00023125"/>
    </source>
</evidence>
<evidence type="ECO:0000256" key="6">
    <source>
        <dbReference type="ARBA" id="ARBA00037345"/>
    </source>
</evidence>
<dbReference type="InterPro" id="IPR018062">
    <property type="entry name" value="HTH_AraC-typ_CS"/>
</dbReference>
<evidence type="ECO:0000256" key="1">
    <source>
        <dbReference type="ARBA" id="ARBA00004496"/>
    </source>
</evidence>
<dbReference type="PROSITE" id="PS00041">
    <property type="entry name" value="HTH_ARAC_FAMILY_1"/>
    <property type="match status" value="1"/>
</dbReference>
<dbReference type="InterPro" id="IPR009057">
    <property type="entry name" value="Homeodomain-like_sf"/>
</dbReference>
<keyword evidence="9" id="KW-1185">Reference proteome</keyword>
<dbReference type="NCBIfam" id="NF007243">
    <property type="entry name" value="PRK09685.1"/>
    <property type="match status" value="1"/>
</dbReference>
<dbReference type="PROSITE" id="PS01124">
    <property type="entry name" value="HTH_ARAC_FAMILY_2"/>
    <property type="match status" value="1"/>
</dbReference>
<dbReference type="Pfam" id="PF12833">
    <property type="entry name" value="HTH_18"/>
    <property type="match status" value="1"/>
</dbReference>
<keyword evidence="2" id="KW-0805">Transcription regulation</keyword>